<evidence type="ECO:0000259" key="9">
    <source>
        <dbReference type="Pfam" id="PF00535"/>
    </source>
</evidence>
<evidence type="ECO:0000256" key="3">
    <source>
        <dbReference type="ARBA" id="ARBA00022676"/>
    </source>
</evidence>
<dbReference type="EMBL" id="JAGRQH010000012">
    <property type="protein sequence ID" value="MBR0560647.1"/>
    <property type="molecule type" value="Genomic_DNA"/>
</dbReference>
<comment type="caution">
    <text evidence="11">The sequence shown here is derived from an EMBL/GenBank/DDBJ whole genome shotgun (WGS) entry which is preliminary data.</text>
</comment>
<dbReference type="Gene3D" id="3.90.550.10">
    <property type="entry name" value="Spore Coat Polysaccharide Biosynthesis Protein SpsA, Chain A"/>
    <property type="match status" value="1"/>
</dbReference>
<sequence>MTSHAVAALLPAQISIVVPCYNEVDNVPSLVAALDRALGALAWEVIFVDDNSPDGTAVCAARLAQQDPRIRIVKRVGRRGLSSAVMEGILASSAPYAAVMDGDLQHDEGILPEMLRRLQQGAALVVASRHIEGGDNSGLANRWRHALSNTGIRAAQYVMPHRISDPMSGFFALRRSLFDALLPKLSGAGFKILLDLAMSAPVGTRIEEVPFVFRPRQAGESKLDMQVLIQFAFMLLDKMTHGRLPTRFLAFALVGLIGVFVNVGVLHVSRMAGLDFSQSQLLGTFAAILANFYLNNRITYHDKRLRGRRLWWGLALFVVTCSVGAVANIGIARMALHDWGQGHWSRSSAAGAVMSVVWNYAVSSTLVWR</sequence>
<evidence type="ECO:0000313" key="11">
    <source>
        <dbReference type="EMBL" id="MBR0560647.1"/>
    </source>
</evidence>
<keyword evidence="5 8" id="KW-0812">Transmembrane</keyword>
<keyword evidence="12" id="KW-1185">Reference proteome</keyword>
<dbReference type="InterPro" id="IPR001173">
    <property type="entry name" value="Glyco_trans_2-like"/>
</dbReference>
<feature type="domain" description="GtrA/DPMS transmembrane" evidence="10">
    <location>
        <begin position="251"/>
        <end position="368"/>
    </location>
</feature>
<evidence type="ECO:0000256" key="7">
    <source>
        <dbReference type="ARBA" id="ARBA00023136"/>
    </source>
</evidence>
<feature type="transmembrane region" description="Helical" evidence="8">
    <location>
        <begin position="348"/>
        <end position="368"/>
    </location>
</feature>
<comment type="similarity">
    <text evidence="2">Belongs to the glycosyltransferase 2 family.</text>
</comment>
<dbReference type="PANTHER" id="PTHR43398">
    <property type="entry name" value="DOLICHOL-PHOSPHATE MANNOSYLTRANSFERASE SUBUNIT 1"/>
    <property type="match status" value="1"/>
</dbReference>
<dbReference type="Proteomes" id="UP000677812">
    <property type="component" value="Unassembled WGS sequence"/>
</dbReference>
<feature type="transmembrane region" description="Helical" evidence="8">
    <location>
        <begin position="280"/>
        <end position="298"/>
    </location>
</feature>
<dbReference type="Pfam" id="PF04138">
    <property type="entry name" value="GtrA_DPMS_TM"/>
    <property type="match status" value="1"/>
</dbReference>
<evidence type="ECO:0000256" key="4">
    <source>
        <dbReference type="ARBA" id="ARBA00022679"/>
    </source>
</evidence>
<dbReference type="InterPro" id="IPR039528">
    <property type="entry name" value="DPM1-like"/>
</dbReference>
<evidence type="ECO:0000256" key="6">
    <source>
        <dbReference type="ARBA" id="ARBA00022989"/>
    </source>
</evidence>
<evidence type="ECO:0000256" key="5">
    <source>
        <dbReference type="ARBA" id="ARBA00022692"/>
    </source>
</evidence>
<reference evidence="11 12" key="1">
    <citation type="submission" date="2021-04" db="EMBL/GenBank/DDBJ databases">
        <title>The complete genome sequence of Neokomagataea sp. TBRC 2177.</title>
        <authorList>
            <person name="Charoenyingcharoen P."/>
            <person name="Yukphan P."/>
        </authorList>
    </citation>
    <scope>NUCLEOTIDE SEQUENCE [LARGE SCALE GENOMIC DNA]</scope>
    <source>
        <strain evidence="11 12">TBRC 2177</strain>
    </source>
</reference>
<evidence type="ECO:0000256" key="1">
    <source>
        <dbReference type="ARBA" id="ARBA00004141"/>
    </source>
</evidence>
<feature type="transmembrane region" description="Helical" evidence="8">
    <location>
        <begin position="310"/>
        <end position="336"/>
    </location>
</feature>
<keyword evidence="4" id="KW-0808">Transferase</keyword>
<feature type="transmembrane region" description="Helical" evidence="8">
    <location>
        <begin position="248"/>
        <end position="268"/>
    </location>
</feature>
<evidence type="ECO:0000256" key="2">
    <source>
        <dbReference type="ARBA" id="ARBA00006739"/>
    </source>
</evidence>
<dbReference type="Pfam" id="PF00535">
    <property type="entry name" value="Glycos_transf_2"/>
    <property type="match status" value="1"/>
</dbReference>
<protein>
    <submittedName>
        <fullName evidence="11">Glycosyltransferase family 2 protein</fullName>
    </submittedName>
</protein>
<gene>
    <name evidence="11" type="ORF">KB213_11365</name>
</gene>
<proteinExistence type="inferred from homology"/>
<dbReference type="InterPro" id="IPR007267">
    <property type="entry name" value="GtrA_DPMS_TM"/>
</dbReference>
<keyword evidence="7 8" id="KW-0472">Membrane</keyword>
<evidence type="ECO:0000259" key="10">
    <source>
        <dbReference type="Pfam" id="PF04138"/>
    </source>
</evidence>
<keyword evidence="6 8" id="KW-1133">Transmembrane helix</keyword>
<organism evidence="11 12">
    <name type="scientific">Neokomagataea anthophila</name>
    <dbReference type="NCBI Taxonomy" id="2826925"/>
    <lineage>
        <taxon>Bacteria</taxon>
        <taxon>Pseudomonadati</taxon>
        <taxon>Pseudomonadota</taxon>
        <taxon>Alphaproteobacteria</taxon>
        <taxon>Acetobacterales</taxon>
        <taxon>Acetobacteraceae</taxon>
        <taxon>Neokomagataea</taxon>
    </lineage>
</organism>
<name>A0ABS5E9Q5_9PROT</name>
<comment type="subcellular location">
    <subcellularLocation>
        <location evidence="1">Membrane</location>
        <topology evidence="1">Multi-pass membrane protein</topology>
    </subcellularLocation>
</comment>
<evidence type="ECO:0000256" key="8">
    <source>
        <dbReference type="SAM" id="Phobius"/>
    </source>
</evidence>
<keyword evidence="3" id="KW-0328">Glycosyltransferase</keyword>
<dbReference type="InterPro" id="IPR029044">
    <property type="entry name" value="Nucleotide-diphossugar_trans"/>
</dbReference>
<accession>A0ABS5E9Q5</accession>
<dbReference type="SUPFAM" id="SSF53448">
    <property type="entry name" value="Nucleotide-diphospho-sugar transferases"/>
    <property type="match status" value="1"/>
</dbReference>
<feature type="domain" description="Glycosyltransferase 2-like" evidence="9">
    <location>
        <begin position="15"/>
        <end position="181"/>
    </location>
</feature>
<dbReference type="PANTHER" id="PTHR43398:SF1">
    <property type="entry name" value="DOLICHOL-PHOSPHATE MANNOSYLTRANSFERASE SUBUNIT 1"/>
    <property type="match status" value="1"/>
</dbReference>
<evidence type="ECO:0000313" key="12">
    <source>
        <dbReference type="Proteomes" id="UP000677812"/>
    </source>
</evidence>
<dbReference type="RefSeq" id="WP_211683230.1">
    <property type="nucleotide sequence ID" value="NZ_JAGRQH010000012.1"/>
</dbReference>
<dbReference type="CDD" id="cd06442">
    <property type="entry name" value="DPM1_like"/>
    <property type="match status" value="1"/>
</dbReference>